<dbReference type="InterPro" id="IPR052965">
    <property type="entry name" value="Pigment-catalase-like"/>
</dbReference>
<feature type="chain" id="PRO_5045208284" evidence="1">
    <location>
        <begin position="20"/>
        <end position="305"/>
    </location>
</feature>
<dbReference type="Gene3D" id="1.20.1260.10">
    <property type="match status" value="1"/>
</dbReference>
<dbReference type="InterPro" id="IPR012347">
    <property type="entry name" value="Ferritin-like"/>
</dbReference>
<keyword evidence="1" id="KW-0732">Signal</keyword>
<comment type="caution">
    <text evidence="2">The sequence shown here is derived from an EMBL/GenBank/DDBJ whole genome shotgun (WGS) entry which is preliminary data.</text>
</comment>
<proteinExistence type="predicted"/>
<accession>A0ABR1JXS4</accession>
<sequence length="305" mass="32739">MKYSPLFAFILPLLSQVAAEAHVERDDGQPEDTDPAVLNFALTLEHLECTFYHQGLDNFTQEDFESAGFEPWVRGRFQQISEHEKSHVDFLTTALKAAGATPVEPCTYNFPYTDPKSFVELSAAFETVGSSAYTGAAALINNKDYLTAAGTILVVEARHSSWVDSSVERQNAWSGPYEVPLSPNDVFTIASNFITSCPESNPPLPAKANPSLTVSADARPGGQASLTFDYSGSMPAYLSFLTSNGPASSPITVDGDEKTAIIPDSVKGTVFAFVTSTNETVSANNTLAGPALLMYPFNANGDLIN</sequence>
<evidence type="ECO:0000313" key="3">
    <source>
        <dbReference type="Proteomes" id="UP001498398"/>
    </source>
</evidence>
<dbReference type="Pfam" id="PF13668">
    <property type="entry name" value="Ferritin_2"/>
    <property type="match status" value="1"/>
</dbReference>
<organism evidence="2 3">
    <name type="scientific">Marasmiellus scandens</name>
    <dbReference type="NCBI Taxonomy" id="2682957"/>
    <lineage>
        <taxon>Eukaryota</taxon>
        <taxon>Fungi</taxon>
        <taxon>Dikarya</taxon>
        <taxon>Basidiomycota</taxon>
        <taxon>Agaricomycotina</taxon>
        <taxon>Agaricomycetes</taxon>
        <taxon>Agaricomycetidae</taxon>
        <taxon>Agaricales</taxon>
        <taxon>Marasmiineae</taxon>
        <taxon>Omphalotaceae</taxon>
        <taxon>Marasmiellus</taxon>
    </lineage>
</organism>
<evidence type="ECO:0000313" key="2">
    <source>
        <dbReference type="EMBL" id="KAK7469126.1"/>
    </source>
</evidence>
<keyword evidence="3" id="KW-1185">Reference proteome</keyword>
<protein>
    <submittedName>
        <fullName evidence="2">Uncharacterized protein</fullName>
    </submittedName>
</protein>
<feature type="signal peptide" evidence="1">
    <location>
        <begin position="1"/>
        <end position="19"/>
    </location>
</feature>
<dbReference type="PANTHER" id="PTHR31694:SF26">
    <property type="entry name" value="OS05G0151100 PROTEIN"/>
    <property type="match status" value="1"/>
</dbReference>
<name>A0ABR1JXS4_9AGAR</name>
<dbReference type="SUPFAM" id="SSF47240">
    <property type="entry name" value="Ferritin-like"/>
    <property type="match status" value="1"/>
</dbReference>
<dbReference type="PANTHER" id="PTHR31694">
    <property type="entry name" value="DESICCATION-LIKE PROTEIN"/>
    <property type="match status" value="1"/>
</dbReference>
<evidence type="ECO:0000256" key="1">
    <source>
        <dbReference type="SAM" id="SignalP"/>
    </source>
</evidence>
<dbReference type="EMBL" id="JBANRG010000003">
    <property type="protein sequence ID" value="KAK7469126.1"/>
    <property type="molecule type" value="Genomic_DNA"/>
</dbReference>
<dbReference type="InterPro" id="IPR009078">
    <property type="entry name" value="Ferritin-like_SF"/>
</dbReference>
<dbReference type="CDD" id="cd00657">
    <property type="entry name" value="Ferritin_like"/>
    <property type="match status" value="1"/>
</dbReference>
<reference evidence="2 3" key="1">
    <citation type="submission" date="2024-01" db="EMBL/GenBank/DDBJ databases">
        <title>A draft genome for the cacao thread blight pathogen Marasmiellus scandens.</title>
        <authorList>
            <person name="Baruah I.K."/>
            <person name="Leung J."/>
            <person name="Bukari Y."/>
            <person name="Amoako-Attah I."/>
            <person name="Meinhardt L.W."/>
            <person name="Bailey B.A."/>
            <person name="Cohen S.P."/>
        </authorList>
    </citation>
    <scope>NUCLEOTIDE SEQUENCE [LARGE SCALE GENOMIC DNA]</scope>
    <source>
        <strain evidence="2 3">GH-19</strain>
    </source>
</reference>
<dbReference type="Proteomes" id="UP001498398">
    <property type="component" value="Unassembled WGS sequence"/>
</dbReference>
<gene>
    <name evidence="2" type="ORF">VKT23_003617</name>
</gene>